<protein>
    <submittedName>
        <fullName evidence="1">Uncharacterized protein</fullName>
    </submittedName>
</protein>
<gene>
    <name evidence="1" type="ORF">SOV92_22715</name>
</gene>
<name>A0AAW9HJH3_9GAMM</name>
<evidence type="ECO:0000313" key="2">
    <source>
        <dbReference type="Proteomes" id="UP001269968"/>
    </source>
</evidence>
<evidence type="ECO:0000313" key="1">
    <source>
        <dbReference type="EMBL" id="MDY4380579.1"/>
    </source>
</evidence>
<reference evidence="1" key="1">
    <citation type="submission" date="2023-11" db="EMBL/GenBank/DDBJ databases">
        <title>Comparative genomics revealed phylogeny of phytopathogenic Pectobacterium aroidearum based on whole-genome sequencing and function of putative horizontal acquire islands in P. aroidearum PccS1.</title>
        <authorList>
            <person name="Fan J."/>
            <person name="Yang L."/>
        </authorList>
    </citation>
    <scope>NUCLEOTIDE SEQUENCE</scope>
    <source>
        <strain evidence="1">NJAU140</strain>
    </source>
</reference>
<sequence>MMVDAWLTAFYSTWAIAMNNRITEKTIGFINAMPGSQVYYYCAMAPSILVNNQAIPEVHYQIFRSSASTQPTNYYAILSLQTQLASSLAAAQAAALNNPDIPADATLLPLQIIASTATLSIPQAMPQVLNNTSLGNNQFCYIMASQTDANDIERIAALLQQPESAPIAVSYKIDYLQQLPPSIFELDAQWDQVYEYLKTSFGFNALIFSFNIDDISETLISKKLVTIKVRNANPDHYIGKATTELSAILTCEFFTPAFGQIKTDSAPEFGFQLQNISVKDIDKRTLSARITETTVVRRSLYPQALFATLVSQSHYDASSVVSYHELQDNFFSFRTIRAQLLASELDENIQLVTLNLTYGGSQPPLVFSRNNMAAKTFCASVITDPVTKKTSWPVEYQFTLYFNRPVGGVMSASSAIMSTSSTELFLDIESLYSRYNFVISAEKKFNWSWYASILVNITCTHIKNKENSTSKNFYITQKNPHEEYSIMLPDPENYTFSATKEYSTRANTPHIPVKLHQPTSQDVTLFSRLYKQRTLIISPKLNWMKITQVLVNVTYCYDQPTSKSLKEEFYFSEDKSEDALFSADQPDPKLLLISLDIIIINNDGEIEEKTLKTDEVHIYITSQL</sequence>
<organism evidence="1 2">
    <name type="scientific">Pectobacterium brasiliense</name>
    <dbReference type="NCBI Taxonomy" id="180957"/>
    <lineage>
        <taxon>Bacteria</taxon>
        <taxon>Pseudomonadati</taxon>
        <taxon>Pseudomonadota</taxon>
        <taxon>Gammaproteobacteria</taxon>
        <taxon>Enterobacterales</taxon>
        <taxon>Pectobacteriaceae</taxon>
        <taxon>Pectobacterium</taxon>
    </lineage>
</organism>
<dbReference type="EMBL" id="JAXHOZ010000099">
    <property type="protein sequence ID" value="MDY4380579.1"/>
    <property type="molecule type" value="Genomic_DNA"/>
</dbReference>
<dbReference type="Proteomes" id="UP001269968">
    <property type="component" value="Unassembled WGS sequence"/>
</dbReference>
<accession>A0AAW9HJH3</accession>
<comment type="caution">
    <text evidence="1">The sequence shown here is derived from an EMBL/GenBank/DDBJ whole genome shotgun (WGS) entry which is preliminary data.</text>
</comment>
<proteinExistence type="predicted"/>
<dbReference type="AlphaFoldDB" id="A0AAW9HJH3"/>